<evidence type="ECO:0000259" key="2">
    <source>
        <dbReference type="SMART" id="SM00575"/>
    </source>
</evidence>
<dbReference type="AlphaFoldDB" id="A0A9R1XMN5"/>
<dbReference type="PANTHER" id="PTHR31973">
    <property type="entry name" value="POLYPROTEIN, PUTATIVE-RELATED"/>
    <property type="match status" value="1"/>
</dbReference>
<name>A0A9R1XMN5_LACSA</name>
<feature type="region of interest" description="Disordered" evidence="1">
    <location>
        <begin position="28"/>
        <end position="47"/>
    </location>
</feature>
<feature type="compositionally biased region" description="Acidic residues" evidence="1">
    <location>
        <begin position="28"/>
        <end position="42"/>
    </location>
</feature>
<sequence>MMLYDFCNVPVYNERENVDDEVIREEGLSDNEIEDDEDEVDQDPTQFSVHDPSVHWKKMEPHLGEKFCLTNYAMHNGYLIKVTKFSITRLQEKCGLDNKGKRCTFKLWASWMNKEKSFQINSLTSKHICVSEGQCYRAKKKAQDILIGKLSKHCARIREYGGEIMRSNPVSTTKVGVDIKEDGRSVFRRFYVCFKAIKDGWIRGFRRVIGLDGCFLKGQCKGELLTAIGRDDNNQNKAKWLWFIEFLVEDLGLQFGEGLTIIFDQHKCARHVYANFKKGFNGIDYKRHFWAASMATTKSSFIVTMEELKEMNGSAYDHLMARNPKIYESIENGILESFNSVILEARTKPLLTMLEEIRMYDVYKALNIEGRCMSYNTGKDGVVVYKYEYSKRLFTNMCCMNYRLWGVVASETRVDLGKQSYTCRLWEISGIPCVHACVTMNHTQQQPETLISSWFSKEKFAETYKGNMMSLNGSKMWAKTPFAKPLPPSSRRMPERPKTKRRKHVTEKLRRKGITKEPARIQASPNLQRRRKKGRPVTRDETIKKQQHHLKENESANGWKSKGKAKASQPIKGMNEGYLEDEVYHVLKEQQLDVEILAEEVLEVEQVPPVPEQLPPIPQVDIVLETEDEGIADIPPSQRLLRTKRPSERIALIQTGKKVVGKKVVGPGCSRLDPVSLE</sequence>
<dbReference type="InterPro" id="IPR006564">
    <property type="entry name" value="Znf_PMZ"/>
</dbReference>
<accession>A0A9R1XMN5</accession>
<dbReference type="EMBL" id="NBSK02000004">
    <property type="protein sequence ID" value="KAJ0213062.1"/>
    <property type="molecule type" value="Genomic_DNA"/>
</dbReference>
<gene>
    <name evidence="3" type="ORF">LSAT_V11C400179330</name>
</gene>
<feature type="domain" description="Zinc finger PMZ-type" evidence="2">
    <location>
        <begin position="419"/>
        <end position="446"/>
    </location>
</feature>
<feature type="region of interest" description="Disordered" evidence="1">
    <location>
        <begin position="481"/>
        <end position="565"/>
    </location>
</feature>
<comment type="caution">
    <text evidence="3">The sequence shown here is derived from an EMBL/GenBank/DDBJ whole genome shotgun (WGS) entry which is preliminary data.</text>
</comment>
<dbReference type="GO" id="GO:0008270">
    <property type="term" value="F:zinc ion binding"/>
    <property type="evidence" value="ECO:0007669"/>
    <property type="project" value="InterPro"/>
</dbReference>
<proteinExistence type="predicted"/>
<evidence type="ECO:0000313" key="3">
    <source>
        <dbReference type="EMBL" id="KAJ0213062.1"/>
    </source>
</evidence>
<dbReference type="PANTHER" id="PTHR31973:SF187">
    <property type="entry name" value="MUTATOR TRANSPOSASE MUDRA PROTEIN"/>
    <property type="match status" value="1"/>
</dbReference>
<dbReference type="SMART" id="SM00575">
    <property type="entry name" value="ZnF_PMZ"/>
    <property type="match status" value="1"/>
</dbReference>
<feature type="compositionally biased region" description="Basic and acidic residues" evidence="1">
    <location>
        <begin position="537"/>
        <end position="554"/>
    </location>
</feature>
<evidence type="ECO:0000313" key="4">
    <source>
        <dbReference type="Proteomes" id="UP000235145"/>
    </source>
</evidence>
<organism evidence="3 4">
    <name type="scientific">Lactuca sativa</name>
    <name type="common">Garden lettuce</name>
    <dbReference type="NCBI Taxonomy" id="4236"/>
    <lineage>
        <taxon>Eukaryota</taxon>
        <taxon>Viridiplantae</taxon>
        <taxon>Streptophyta</taxon>
        <taxon>Embryophyta</taxon>
        <taxon>Tracheophyta</taxon>
        <taxon>Spermatophyta</taxon>
        <taxon>Magnoliopsida</taxon>
        <taxon>eudicotyledons</taxon>
        <taxon>Gunneridae</taxon>
        <taxon>Pentapetalae</taxon>
        <taxon>asterids</taxon>
        <taxon>campanulids</taxon>
        <taxon>Asterales</taxon>
        <taxon>Asteraceae</taxon>
        <taxon>Cichorioideae</taxon>
        <taxon>Cichorieae</taxon>
        <taxon>Lactucinae</taxon>
        <taxon>Lactuca</taxon>
    </lineage>
</organism>
<dbReference type="Proteomes" id="UP000235145">
    <property type="component" value="Unassembled WGS sequence"/>
</dbReference>
<feature type="compositionally biased region" description="Basic residues" evidence="1">
    <location>
        <begin position="498"/>
        <end position="513"/>
    </location>
</feature>
<reference evidence="3 4" key="1">
    <citation type="journal article" date="2017" name="Nat. Commun.">
        <title>Genome assembly with in vitro proximity ligation data and whole-genome triplication in lettuce.</title>
        <authorList>
            <person name="Reyes-Chin-Wo S."/>
            <person name="Wang Z."/>
            <person name="Yang X."/>
            <person name="Kozik A."/>
            <person name="Arikit S."/>
            <person name="Song C."/>
            <person name="Xia L."/>
            <person name="Froenicke L."/>
            <person name="Lavelle D.O."/>
            <person name="Truco M.J."/>
            <person name="Xia R."/>
            <person name="Zhu S."/>
            <person name="Xu C."/>
            <person name="Xu H."/>
            <person name="Xu X."/>
            <person name="Cox K."/>
            <person name="Korf I."/>
            <person name="Meyers B.C."/>
            <person name="Michelmore R.W."/>
        </authorList>
    </citation>
    <scope>NUCLEOTIDE SEQUENCE [LARGE SCALE GENOMIC DNA]</scope>
    <source>
        <strain evidence="4">cv. Salinas</strain>
        <tissue evidence="3">Seedlings</tissue>
    </source>
</reference>
<protein>
    <recommendedName>
        <fullName evidence="2">Zinc finger PMZ-type domain-containing protein</fullName>
    </recommendedName>
</protein>
<keyword evidence="4" id="KW-1185">Reference proteome</keyword>
<evidence type="ECO:0000256" key="1">
    <source>
        <dbReference type="SAM" id="MobiDB-lite"/>
    </source>
</evidence>